<dbReference type="AlphaFoldDB" id="A0A7D7L9X0"/>
<dbReference type="InterPro" id="IPR027417">
    <property type="entry name" value="P-loop_NTPase"/>
</dbReference>
<accession>A0A7D7L9X0</accession>
<proteinExistence type="predicted"/>
<dbReference type="KEGG" id="ned:HUN01_11105"/>
<dbReference type="Pfam" id="PF13207">
    <property type="entry name" value="AAA_17"/>
    <property type="match status" value="1"/>
</dbReference>
<dbReference type="Gene3D" id="3.40.50.300">
    <property type="entry name" value="P-loop containing nucleotide triphosphate hydrolases"/>
    <property type="match status" value="1"/>
</dbReference>
<dbReference type="Proteomes" id="UP000514713">
    <property type="component" value="Chromosome"/>
</dbReference>
<gene>
    <name evidence="1" type="ORF">HUN01_11105</name>
</gene>
<dbReference type="EMBL" id="CP054698">
    <property type="protein sequence ID" value="QMS88113.1"/>
    <property type="molecule type" value="Genomic_DNA"/>
</dbReference>
<evidence type="ECO:0000313" key="1">
    <source>
        <dbReference type="EMBL" id="QMS88113.1"/>
    </source>
</evidence>
<organism evidence="1 2">
    <name type="scientific">Nostoc edaphicum CCNP1411</name>
    <dbReference type="NCBI Taxonomy" id="1472755"/>
    <lineage>
        <taxon>Bacteria</taxon>
        <taxon>Bacillati</taxon>
        <taxon>Cyanobacteriota</taxon>
        <taxon>Cyanophyceae</taxon>
        <taxon>Nostocales</taxon>
        <taxon>Nostocaceae</taxon>
        <taxon>Nostoc</taxon>
    </lineage>
</organism>
<evidence type="ECO:0000313" key="2">
    <source>
        <dbReference type="Proteomes" id="UP000514713"/>
    </source>
</evidence>
<protein>
    <submittedName>
        <fullName evidence="1">AAA family ATPase</fullName>
    </submittedName>
</protein>
<dbReference type="RefSeq" id="WP_181931313.1">
    <property type="nucleotide sequence ID" value="NZ_CP054698.1"/>
</dbReference>
<dbReference type="SUPFAM" id="SSF52540">
    <property type="entry name" value="P-loop containing nucleoside triphosphate hydrolases"/>
    <property type="match status" value="1"/>
</dbReference>
<name>A0A7D7L9X0_9NOSO</name>
<reference evidence="2" key="1">
    <citation type="submission" date="2020-06" db="EMBL/GenBank/DDBJ databases">
        <title>Nostoc edaphicum CCNP1411 genome.</title>
        <authorList>
            <person name="Fidor A."/>
            <person name="Grabski M."/>
            <person name="Gawor J."/>
            <person name="Gromadka R."/>
            <person name="Wegrzyn G."/>
            <person name="Mazur-Marzec H."/>
        </authorList>
    </citation>
    <scope>NUCLEOTIDE SEQUENCE [LARGE SCALE GENOMIC DNA]</scope>
    <source>
        <strain evidence="2">CCNP1411</strain>
    </source>
</reference>
<keyword evidence="2" id="KW-1185">Reference proteome</keyword>
<sequence>MVKRKIIFVGGVHGVGKTTLCKNIESRFNIEHFSASNLIAREKTEEHLRNKRVENIAGNQEILVEAINKYLNNENTYLIDGHFCLLNKDNKITKIPYSTFESICASAIIVLVDEPENIYTRLSSRDSVKHDLALLRSFQEQEIYNAEYIRDKLNIPYLMCNAAKSEDKIYTFIESLVAKAVSE</sequence>